<feature type="transmembrane region" description="Helical" evidence="2">
    <location>
        <begin position="147"/>
        <end position="172"/>
    </location>
</feature>
<dbReference type="InterPro" id="IPR004156">
    <property type="entry name" value="OATP"/>
</dbReference>
<keyword evidence="2" id="KW-1133">Transmembrane helix</keyword>
<name>A0A1D1VYM4_RAMVA</name>
<dbReference type="GO" id="GO:0043252">
    <property type="term" value="P:sodium-independent organic anion transport"/>
    <property type="evidence" value="ECO:0007669"/>
    <property type="project" value="TreeGrafter"/>
</dbReference>
<keyword evidence="4" id="KW-1185">Reference proteome</keyword>
<reference evidence="3 4" key="1">
    <citation type="journal article" date="2016" name="Nat. Commun.">
        <title>Extremotolerant tardigrade genome and improved radiotolerance of human cultured cells by tardigrade-unique protein.</title>
        <authorList>
            <person name="Hashimoto T."/>
            <person name="Horikawa D.D."/>
            <person name="Saito Y."/>
            <person name="Kuwahara H."/>
            <person name="Kozuka-Hata H."/>
            <person name="Shin-I T."/>
            <person name="Minakuchi Y."/>
            <person name="Ohishi K."/>
            <person name="Motoyama A."/>
            <person name="Aizu T."/>
            <person name="Enomoto A."/>
            <person name="Kondo K."/>
            <person name="Tanaka S."/>
            <person name="Hara Y."/>
            <person name="Koshikawa S."/>
            <person name="Sagara H."/>
            <person name="Miura T."/>
            <person name="Yokobori S."/>
            <person name="Miyagawa K."/>
            <person name="Suzuki Y."/>
            <person name="Kubo T."/>
            <person name="Oyama M."/>
            <person name="Kohara Y."/>
            <person name="Fujiyama A."/>
            <person name="Arakawa K."/>
            <person name="Katayama T."/>
            <person name="Toyoda A."/>
            <person name="Kunieda T."/>
        </authorList>
    </citation>
    <scope>NUCLEOTIDE SEQUENCE [LARGE SCALE GENOMIC DNA]</scope>
    <source>
        <strain evidence="3 4">YOKOZUNA-1</strain>
    </source>
</reference>
<evidence type="ECO:0000313" key="3">
    <source>
        <dbReference type="EMBL" id="GAV05453.1"/>
    </source>
</evidence>
<keyword evidence="1" id="KW-1015">Disulfide bond</keyword>
<evidence type="ECO:0000313" key="4">
    <source>
        <dbReference type="Proteomes" id="UP000186922"/>
    </source>
</evidence>
<evidence type="ECO:0000256" key="1">
    <source>
        <dbReference type="ARBA" id="ARBA00023157"/>
    </source>
</evidence>
<sequence length="504" mass="56279">MLGFGLGAVCNNIFLDFSKPRFHQTDPNWVSAWYLGFLVIGVAVFVFAFIIGCFPAHISNGRATLDYYAEASSKQSEADLSSCDVKPSSADGARASWREFAHDMKRLLTNFPFMCRAFSNVLDGMIITGFLAFFFKFIAQQFQLSQALASLAGGVPTIFGIALGVVAGGLLIRRYRLQPKHVCLMLVISAAIMCVVSLVSINLGCERTEVLGLNGSESLHRFYEGYNVRFNDTYCSSSMNCGCSELEFRPVYDPKSGVNFYSPCHAGCSKYQVREWHDEEFRYYDNCSCTKNSVWFYDDVDNQMLNGRMIGGFAPKECHLLWVFIVVFFVAMFFLGLPLAGSIMVQYRLVDPDLKSMSTALATVLTSAFGYLPAPIFMGAIVDSTCRLWQKSSCGENKFCLLYDTDEFRWRFLMTAACIKAIGSVLDIIVTFKMWHMRFDRSAIERAAVPGTFASMNSSLTNASSCPSFSSAYSEANLELEGNSRLSERIRKNYSMNDLATSKL</sequence>
<dbReference type="Proteomes" id="UP000186922">
    <property type="component" value="Unassembled WGS sequence"/>
</dbReference>
<proteinExistence type="predicted"/>
<dbReference type="STRING" id="947166.A0A1D1VYM4"/>
<dbReference type="Pfam" id="PF03137">
    <property type="entry name" value="OATP"/>
    <property type="match status" value="1"/>
</dbReference>
<dbReference type="GO" id="GO:0015347">
    <property type="term" value="F:sodium-independent organic anion transmembrane transporter activity"/>
    <property type="evidence" value="ECO:0007669"/>
    <property type="project" value="TreeGrafter"/>
</dbReference>
<dbReference type="PANTHER" id="PTHR11388">
    <property type="entry name" value="ORGANIC ANION TRANSPORTER"/>
    <property type="match status" value="1"/>
</dbReference>
<organism evidence="3 4">
    <name type="scientific">Ramazzottius varieornatus</name>
    <name type="common">Water bear</name>
    <name type="synonym">Tardigrade</name>
    <dbReference type="NCBI Taxonomy" id="947166"/>
    <lineage>
        <taxon>Eukaryota</taxon>
        <taxon>Metazoa</taxon>
        <taxon>Ecdysozoa</taxon>
        <taxon>Tardigrada</taxon>
        <taxon>Eutardigrada</taxon>
        <taxon>Parachela</taxon>
        <taxon>Hypsibioidea</taxon>
        <taxon>Ramazzottiidae</taxon>
        <taxon>Ramazzottius</taxon>
    </lineage>
</organism>
<feature type="transmembrane region" description="Helical" evidence="2">
    <location>
        <begin position="319"/>
        <end position="340"/>
    </location>
</feature>
<dbReference type="Gene3D" id="1.20.1250.20">
    <property type="entry name" value="MFS general substrate transporter like domains"/>
    <property type="match status" value="1"/>
</dbReference>
<protein>
    <recommendedName>
        <fullName evidence="5">Solute carrier organic anion transporter family member</fullName>
    </recommendedName>
</protein>
<dbReference type="InterPro" id="IPR036259">
    <property type="entry name" value="MFS_trans_sf"/>
</dbReference>
<feature type="transmembrane region" description="Helical" evidence="2">
    <location>
        <begin position="360"/>
        <end position="382"/>
    </location>
</feature>
<evidence type="ECO:0000256" key="2">
    <source>
        <dbReference type="SAM" id="Phobius"/>
    </source>
</evidence>
<feature type="transmembrane region" description="Helical" evidence="2">
    <location>
        <begin position="113"/>
        <end position="135"/>
    </location>
</feature>
<dbReference type="AlphaFoldDB" id="A0A1D1VYM4"/>
<evidence type="ECO:0008006" key="5">
    <source>
        <dbReference type="Google" id="ProtNLM"/>
    </source>
</evidence>
<keyword evidence="2" id="KW-0812">Transmembrane</keyword>
<keyword evidence="2" id="KW-0472">Membrane</keyword>
<feature type="transmembrane region" description="Helical" evidence="2">
    <location>
        <begin position="32"/>
        <end position="54"/>
    </location>
</feature>
<dbReference type="GO" id="GO:0016323">
    <property type="term" value="C:basolateral plasma membrane"/>
    <property type="evidence" value="ECO:0007669"/>
    <property type="project" value="TreeGrafter"/>
</dbReference>
<dbReference type="SUPFAM" id="SSF103473">
    <property type="entry name" value="MFS general substrate transporter"/>
    <property type="match status" value="2"/>
</dbReference>
<gene>
    <name evidence="3" type="primary">RvY_15585</name>
    <name evidence="3" type="synonym">RvY_15585.2</name>
    <name evidence="3" type="ORF">RvY_15585-2</name>
</gene>
<feature type="transmembrane region" description="Helical" evidence="2">
    <location>
        <begin position="412"/>
        <end position="432"/>
    </location>
</feature>
<accession>A0A1D1VYM4</accession>
<dbReference type="OrthoDB" id="5062115at2759"/>
<comment type="caution">
    <text evidence="3">The sequence shown here is derived from an EMBL/GenBank/DDBJ whole genome shotgun (WGS) entry which is preliminary data.</text>
</comment>
<dbReference type="PANTHER" id="PTHR11388:SF76">
    <property type="entry name" value="SOLUTE CARRIER ORGANIC ANION TRANSPORTER FAMILY MEMBER"/>
    <property type="match status" value="1"/>
</dbReference>
<feature type="transmembrane region" description="Helical" evidence="2">
    <location>
        <begin position="184"/>
        <end position="203"/>
    </location>
</feature>
<dbReference type="EMBL" id="BDGG01000012">
    <property type="protein sequence ID" value="GAV05453.1"/>
    <property type="molecule type" value="Genomic_DNA"/>
</dbReference>